<keyword evidence="2" id="KW-1185">Reference proteome</keyword>
<evidence type="ECO:0000313" key="2">
    <source>
        <dbReference type="Proteomes" id="UP001152888"/>
    </source>
</evidence>
<protein>
    <submittedName>
        <fullName evidence="1">Uncharacterized protein</fullName>
    </submittedName>
</protein>
<gene>
    <name evidence="1" type="ORF">ACAOBT_LOCUS19934</name>
</gene>
<sequence length="125" mass="14254">MKSMMSSRTQKIIQLATDETAAATKRFDDKENISPVSIHHYNVVENVLIETVETPQTADLSLSLLENYDFMIPMTNSALEDMMDENMTEDMSVDEAQSTGITKTKERIVEDKNEYIVEKESEKII</sequence>
<comment type="caution">
    <text evidence="1">The sequence shown here is derived from an EMBL/GenBank/DDBJ whole genome shotgun (WGS) entry which is preliminary data.</text>
</comment>
<proteinExistence type="predicted"/>
<dbReference type="EMBL" id="CAKOFQ010007099">
    <property type="protein sequence ID" value="CAH1990880.1"/>
    <property type="molecule type" value="Genomic_DNA"/>
</dbReference>
<dbReference type="OrthoDB" id="6704657at2759"/>
<evidence type="ECO:0000313" key="1">
    <source>
        <dbReference type="EMBL" id="CAH1990880.1"/>
    </source>
</evidence>
<accession>A0A9P0LAR0</accession>
<dbReference type="AlphaFoldDB" id="A0A9P0LAR0"/>
<name>A0A9P0LAR0_ACAOB</name>
<organism evidence="1 2">
    <name type="scientific">Acanthoscelides obtectus</name>
    <name type="common">Bean weevil</name>
    <name type="synonym">Bruchus obtectus</name>
    <dbReference type="NCBI Taxonomy" id="200917"/>
    <lineage>
        <taxon>Eukaryota</taxon>
        <taxon>Metazoa</taxon>
        <taxon>Ecdysozoa</taxon>
        <taxon>Arthropoda</taxon>
        <taxon>Hexapoda</taxon>
        <taxon>Insecta</taxon>
        <taxon>Pterygota</taxon>
        <taxon>Neoptera</taxon>
        <taxon>Endopterygota</taxon>
        <taxon>Coleoptera</taxon>
        <taxon>Polyphaga</taxon>
        <taxon>Cucujiformia</taxon>
        <taxon>Chrysomeloidea</taxon>
        <taxon>Chrysomelidae</taxon>
        <taxon>Bruchinae</taxon>
        <taxon>Bruchini</taxon>
        <taxon>Acanthoscelides</taxon>
    </lineage>
</organism>
<dbReference type="Proteomes" id="UP001152888">
    <property type="component" value="Unassembled WGS sequence"/>
</dbReference>
<reference evidence="1" key="1">
    <citation type="submission" date="2022-03" db="EMBL/GenBank/DDBJ databases">
        <authorList>
            <person name="Sayadi A."/>
        </authorList>
    </citation>
    <scope>NUCLEOTIDE SEQUENCE</scope>
</reference>